<evidence type="ECO:0000259" key="1">
    <source>
        <dbReference type="SMART" id="SM00568"/>
    </source>
</evidence>
<evidence type="ECO:0000313" key="3">
    <source>
        <dbReference type="Proteomes" id="UP000558488"/>
    </source>
</evidence>
<gene>
    <name evidence="2" type="ORF">mPipKuh1_017118</name>
</gene>
<dbReference type="PANTHER" id="PTHR47666">
    <property type="entry name" value="PROTEIN VASCULAR ASSOCIATED DEATH 1, CHLOROPLASTIC"/>
    <property type="match status" value="1"/>
</dbReference>
<evidence type="ECO:0000313" key="2">
    <source>
        <dbReference type="EMBL" id="KAF6301403.1"/>
    </source>
</evidence>
<dbReference type="Pfam" id="PF02893">
    <property type="entry name" value="GRAM"/>
    <property type="match status" value="1"/>
</dbReference>
<organism evidence="2 3">
    <name type="scientific">Pipistrellus kuhlii</name>
    <name type="common">Kuhl's pipistrelle</name>
    <dbReference type="NCBI Taxonomy" id="59472"/>
    <lineage>
        <taxon>Eukaryota</taxon>
        <taxon>Metazoa</taxon>
        <taxon>Chordata</taxon>
        <taxon>Craniata</taxon>
        <taxon>Vertebrata</taxon>
        <taxon>Euteleostomi</taxon>
        <taxon>Mammalia</taxon>
        <taxon>Eutheria</taxon>
        <taxon>Laurasiatheria</taxon>
        <taxon>Chiroptera</taxon>
        <taxon>Yangochiroptera</taxon>
        <taxon>Vespertilionidae</taxon>
        <taxon>Pipistrellus</taxon>
    </lineage>
</organism>
<sequence length="191" mass="21525">MWLPPEEVPLRSALRLWVTQRSSGHFVLQRRRGHGAGGRLTGATLEEAERHWAWLEQNLLPSLAVFDSADDLASFVTGKVKALIAEETSSRLAEQEEEPEKFREAWVKFASRFNFPEAEKLVTYYSCCCWKGRVPRQGWLYLSANHLCFYSFLLGRERKCGLRPAARAPGSLARGVPAAGLGSWEMITGDI</sequence>
<reference evidence="2 3" key="1">
    <citation type="journal article" date="2020" name="Nature">
        <title>Six reference-quality genomes reveal evolution of bat adaptations.</title>
        <authorList>
            <person name="Jebb D."/>
            <person name="Huang Z."/>
            <person name="Pippel M."/>
            <person name="Hughes G.M."/>
            <person name="Lavrichenko K."/>
            <person name="Devanna P."/>
            <person name="Winkler S."/>
            <person name="Jermiin L.S."/>
            <person name="Skirmuntt E.C."/>
            <person name="Katzourakis A."/>
            <person name="Burkitt-Gray L."/>
            <person name="Ray D.A."/>
            <person name="Sullivan K.A.M."/>
            <person name="Roscito J.G."/>
            <person name="Kirilenko B.M."/>
            <person name="Davalos L.M."/>
            <person name="Corthals A.P."/>
            <person name="Power M.L."/>
            <person name="Jones G."/>
            <person name="Ransome R.D."/>
            <person name="Dechmann D.K.N."/>
            <person name="Locatelli A.G."/>
            <person name="Puechmaille S.J."/>
            <person name="Fedrigo O."/>
            <person name="Jarvis E.D."/>
            <person name="Hiller M."/>
            <person name="Vernes S.C."/>
            <person name="Myers E.W."/>
            <person name="Teeling E.C."/>
        </authorList>
    </citation>
    <scope>NUCLEOTIDE SEQUENCE [LARGE SCALE GENOMIC DNA]</scope>
    <source>
        <strain evidence="2">MPipKuh1</strain>
        <tissue evidence="2">Flight muscle</tissue>
    </source>
</reference>
<name>A0A7J7TLZ8_PIPKU</name>
<dbReference type="AlphaFoldDB" id="A0A7J7TLZ8"/>
<dbReference type="SMART" id="SM00568">
    <property type="entry name" value="GRAM"/>
    <property type="match status" value="1"/>
</dbReference>
<dbReference type="EMBL" id="JACAGB010000027">
    <property type="protein sequence ID" value="KAF6301403.1"/>
    <property type="molecule type" value="Genomic_DNA"/>
</dbReference>
<dbReference type="InterPro" id="IPR011993">
    <property type="entry name" value="PH-like_dom_sf"/>
</dbReference>
<dbReference type="Gene3D" id="2.30.29.30">
    <property type="entry name" value="Pleckstrin-homology domain (PH domain)/Phosphotyrosine-binding domain (PTB)"/>
    <property type="match status" value="1"/>
</dbReference>
<dbReference type="InterPro" id="IPR004182">
    <property type="entry name" value="GRAM"/>
</dbReference>
<comment type="caution">
    <text evidence="2">The sequence shown here is derived from an EMBL/GenBank/DDBJ whole genome shotgun (WGS) entry which is preliminary data.</text>
</comment>
<protein>
    <submittedName>
        <fullName evidence="2">TBC1 domain family member 8</fullName>
    </submittedName>
</protein>
<accession>A0A7J7TLZ8</accession>
<dbReference type="Proteomes" id="UP000558488">
    <property type="component" value="Unassembled WGS sequence"/>
</dbReference>
<feature type="domain" description="GRAM" evidence="1">
    <location>
        <begin position="107"/>
        <end position="161"/>
    </location>
</feature>
<keyword evidence="3" id="KW-1185">Reference proteome</keyword>
<proteinExistence type="predicted"/>
<dbReference type="PANTHER" id="PTHR47666:SF2">
    <property type="entry name" value="TBC1 DOMAIN FAMILY MEMBER 8 ISOFORM X1"/>
    <property type="match status" value="1"/>
</dbReference>